<dbReference type="Proteomes" id="UP000479710">
    <property type="component" value="Unassembled WGS sequence"/>
</dbReference>
<comment type="caution">
    <text evidence="1">The sequence shown here is derived from an EMBL/GenBank/DDBJ whole genome shotgun (WGS) entry which is preliminary data.</text>
</comment>
<name>A0A6G1DD48_9ORYZ</name>
<sequence length="78" mass="8575">MVVVSVYYVECAVASTVVSVECTSIRLPLSQADPIKLLVPNCGHVPSSLEMEEFFAAAEQQQHQAIRESKTYKTCSII</sequence>
<keyword evidence="2" id="KW-1185">Reference proteome</keyword>
<gene>
    <name evidence="1" type="ORF">E2562_002882</name>
</gene>
<dbReference type="EMBL" id="SPHZ02000006">
    <property type="protein sequence ID" value="KAF0910417.1"/>
    <property type="molecule type" value="Genomic_DNA"/>
</dbReference>
<proteinExistence type="predicted"/>
<evidence type="ECO:0000313" key="1">
    <source>
        <dbReference type="EMBL" id="KAF0910417.1"/>
    </source>
</evidence>
<dbReference type="AlphaFoldDB" id="A0A6G1DD48"/>
<protein>
    <submittedName>
        <fullName evidence="1">Uncharacterized protein</fullName>
    </submittedName>
</protein>
<reference evidence="1 2" key="1">
    <citation type="submission" date="2019-11" db="EMBL/GenBank/DDBJ databases">
        <title>Whole genome sequence of Oryza granulata.</title>
        <authorList>
            <person name="Li W."/>
        </authorList>
    </citation>
    <scope>NUCLEOTIDE SEQUENCE [LARGE SCALE GENOMIC DNA]</scope>
    <source>
        <strain evidence="2">cv. Menghai</strain>
        <tissue evidence="1">Leaf</tissue>
    </source>
</reference>
<accession>A0A6G1DD48</accession>
<evidence type="ECO:0000313" key="2">
    <source>
        <dbReference type="Proteomes" id="UP000479710"/>
    </source>
</evidence>
<organism evidence="1 2">
    <name type="scientific">Oryza meyeriana var. granulata</name>
    <dbReference type="NCBI Taxonomy" id="110450"/>
    <lineage>
        <taxon>Eukaryota</taxon>
        <taxon>Viridiplantae</taxon>
        <taxon>Streptophyta</taxon>
        <taxon>Embryophyta</taxon>
        <taxon>Tracheophyta</taxon>
        <taxon>Spermatophyta</taxon>
        <taxon>Magnoliopsida</taxon>
        <taxon>Liliopsida</taxon>
        <taxon>Poales</taxon>
        <taxon>Poaceae</taxon>
        <taxon>BOP clade</taxon>
        <taxon>Oryzoideae</taxon>
        <taxon>Oryzeae</taxon>
        <taxon>Oryzinae</taxon>
        <taxon>Oryza</taxon>
        <taxon>Oryza meyeriana</taxon>
    </lineage>
</organism>